<dbReference type="InterPro" id="IPR013216">
    <property type="entry name" value="Methyltransf_11"/>
</dbReference>
<dbReference type="InterPro" id="IPR029063">
    <property type="entry name" value="SAM-dependent_MTases_sf"/>
</dbReference>
<keyword evidence="2" id="KW-0808">Transferase</keyword>
<name>A0A2C1LIK1_BACCE</name>
<dbReference type="Proteomes" id="UP000225766">
    <property type="component" value="Unassembled WGS sequence"/>
</dbReference>
<dbReference type="CDD" id="cd02440">
    <property type="entry name" value="AdoMet_MTases"/>
    <property type="match status" value="1"/>
</dbReference>
<dbReference type="InterPro" id="IPR050508">
    <property type="entry name" value="Methyltransf_Superfamily"/>
</dbReference>
<protein>
    <submittedName>
        <fullName evidence="2">Class I SAM-dependent methyltransferase</fullName>
    </submittedName>
</protein>
<dbReference type="EMBL" id="NUMG01000035">
    <property type="protein sequence ID" value="PGT98083.1"/>
    <property type="molecule type" value="Genomic_DNA"/>
</dbReference>
<dbReference type="OrthoDB" id="465705at2"/>
<gene>
    <name evidence="2" type="ORF">COD19_23250</name>
</gene>
<proteinExistence type="predicted"/>
<organism evidence="2 3">
    <name type="scientific">Bacillus cereus</name>
    <dbReference type="NCBI Taxonomy" id="1396"/>
    <lineage>
        <taxon>Bacteria</taxon>
        <taxon>Bacillati</taxon>
        <taxon>Bacillota</taxon>
        <taxon>Bacilli</taxon>
        <taxon>Bacillales</taxon>
        <taxon>Bacillaceae</taxon>
        <taxon>Bacillus</taxon>
        <taxon>Bacillus cereus group</taxon>
    </lineage>
</organism>
<dbReference type="Gene3D" id="3.40.50.150">
    <property type="entry name" value="Vaccinia Virus protein VP39"/>
    <property type="match status" value="1"/>
</dbReference>
<dbReference type="Pfam" id="PF08241">
    <property type="entry name" value="Methyltransf_11"/>
    <property type="match status" value="1"/>
</dbReference>
<dbReference type="PANTHER" id="PTHR42912">
    <property type="entry name" value="METHYLTRANSFERASE"/>
    <property type="match status" value="1"/>
</dbReference>
<sequence length="208" mass="24014">MLRTVEATQKLFDEWAKTYDENLQEATGPLYGYNNSLIEAKEMIRLYKREKIIDIGIGTGAFASLVSENNESVVGVDVSEKMLETCKEKHPTYHLEVGSFTNTNQEDEAFDIVISSFCFHEVLPSERKKACEEVYRIVRKEGRFLLLDIMFVSDFALNEARERIGRKWDSTEVYPFVNELDTLLRETGFSSVNWRQTAPCHWALVAHK</sequence>
<dbReference type="SUPFAM" id="SSF53335">
    <property type="entry name" value="S-adenosyl-L-methionine-dependent methyltransferases"/>
    <property type="match status" value="1"/>
</dbReference>
<accession>A0A2C1LIK1</accession>
<dbReference type="AlphaFoldDB" id="A0A2C1LIK1"/>
<dbReference type="GO" id="GO:0008757">
    <property type="term" value="F:S-adenosylmethionine-dependent methyltransferase activity"/>
    <property type="evidence" value="ECO:0007669"/>
    <property type="project" value="InterPro"/>
</dbReference>
<comment type="caution">
    <text evidence="2">The sequence shown here is derived from an EMBL/GenBank/DDBJ whole genome shotgun (WGS) entry which is preliminary data.</text>
</comment>
<reference evidence="2 3" key="1">
    <citation type="submission" date="2017-09" db="EMBL/GenBank/DDBJ databases">
        <title>Large-scale bioinformatics analysis of Bacillus genomes uncovers conserved roles of natural products in bacterial physiology.</title>
        <authorList>
            <consortium name="Agbiome Team Llc"/>
            <person name="Bleich R.M."/>
            <person name="Grubbs K.J."/>
            <person name="Santa Maria K.C."/>
            <person name="Allen S.E."/>
            <person name="Farag S."/>
            <person name="Shank E.A."/>
            <person name="Bowers A."/>
        </authorList>
    </citation>
    <scope>NUCLEOTIDE SEQUENCE [LARGE SCALE GENOMIC DNA]</scope>
    <source>
        <strain evidence="2 3">AFS040105</strain>
    </source>
</reference>
<dbReference type="PANTHER" id="PTHR42912:SF93">
    <property type="entry name" value="N6-ADENOSINE-METHYLTRANSFERASE TMT1A"/>
    <property type="match status" value="1"/>
</dbReference>
<evidence type="ECO:0000259" key="1">
    <source>
        <dbReference type="Pfam" id="PF08241"/>
    </source>
</evidence>
<dbReference type="RefSeq" id="WP_088233156.1">
    <property type="nucleotide sequence ID" value="NZ_JARXKI010000028.1"/>
</dbReference>
<keyword evidence="2" id="KW-0489">Methyltransferase</keyword>
<feature type="domain" description="Methyltransferase type 11" evidence="1">
    <location>
        <begin position="53"/>
        <end position="145"/>
    </location>
</feature>
<dbReference type="GO" id="GO:0032259">
    <property type="term" value="P:methylation"/>
    <property type="evidence" value="ECO:0007669"/>
    <property type="project" value="UniProtKB-KW"/>
</dbReference>
<evidence type="ECO:0000313" key="3">
    <source>
        <dbReference type="Proteomes" id="UP000225766"/>
    </source>
</evidence>
<evidence type="ECO:0000313" key="2">
    <source>
        <dbReference type="EMBL" id="PGT98083.1"/>
    </source>
</evidence>